<organism evidence="5 6">
    <name type="scientific">Lottia gigantea</name>
    <name type="common">Giant owl limpet</name>
    <dbReference type="NCBI Taxonomy" id="225164"/>
    <lineage>
        <taxon>Eukaryota</taxon>
        <taxon>Metazoa</taxon>
        <taxon>Spiralia</taxon>
        <taxon>Lophotrochozoa</taxon>
        <taxon>Mollusca</taxon>
        <taxon>Gastropoda</taxon>
        <taxon>Patellogastropoda</taxon>
        <taxon>Lottioidea</taxon>
        <taxon>Lottiidae</taxon>
        <taxon>Lottia</taxon>
    </lineage>
</organism>
<feature type="domain" description="Protein kinase" evidence="4">
    <location>
        <begin position="730"/>
        <end position="1002"/>
    </location>
</feature>
<dbReference type="Pfam" id="PF00069">
    <property type="entry name" value="Pkinase"/>
    <property type="match status" value="1"/>
</dbReference>
<dbReference type="GO" id="GO:0005524">
    <property type="term" value="F:ATP binding"/>
    <property type="evidence" value="ECO:0007669"/>
    <property type="project" value="UniProtKB-UniRule"/>
</dbReference>
<dbReference type="Gene3D" id="3.40.50.300">
    <property type="entry name" value="P-loop containing nucleotide triphosphate hydrolases"/>
    <property type="match status" value="1"/>
</dbReference>
<dbReference type="InterPro" id="IPR025662">
    <property type="entry name" value="Sigma_54_int_dom_ATP-bd_1"/>
</dbReference>
<dbReference type="PANTHER" id="PTHR26392">
    <property type="entry name" value="MITOGEN-ACTIVATED PROTEIN KINASE KINASE KINASE 7-RELATED"/>
    <property type="match status" value="1"/>
</dbReference>
<accession>V4AQ60</accession>
<dbReference type="PROSITE" id="PS00108">
    <property type="entry name" value="PROTEIN_KINASE_ST"/>
    <property type="match status" value="1"/>
</dbReference>
<reference evidence="5 6" key="1">
    <citation type="journal article" date="2013" name="Nature">
        <title>Insights into bilaterian evolution from three spiralian genomes.</title>
        <authorList>
            <person name="Simakov O."/>
            <person name="Marletaz F."/>
            <person name="Cho S.J."/>
            <person name="Edsinger-Gonzales E."/>
            <person name="Havlak P."/>
            <person name="Hellsten U."/>
            <person name="Kuo D.H."/>
            <person name="Larsson T."/>
            <person name="Lv J."/>
            <person name="Arendt D."/>
            <person name="Savage R."/>
            <person name="Osoegawa K."/>
            <person name="de Jong P."/>
            <person name="Grimwood J."/>
            <person name="Chapman J.A."/>
            <person name="Shapiro H."/>
            <person name="Aerts A."/>
            <person name="Otillar R.P."/>
            <person name="Terry A.Y."/>
            <person name="Boore J.L."/>
            <person name="Grigoriev I.V."/>
            <person name="Lindberg D.R."/>
            <person name="Seaver E.C."/>
            <person name="Weisblat D.A."/>
            <person name="Putnam N.H."/>
            <person name="Rokhsar D.S."/>
        </authorList>
    </citation>
    <scope>NUCLEOTIDE SEQUENCE [LARGE SCALE GENOMIC DNA]</scope>
</reference>
<keyword evidence="2 3" id="KW-0067">ATP-binding</keyword>
<dbReference type="GO" id="GO:0004672">
    <property type="term" value="F:protein kinase activity"/>
    <property type="evidence" value="ECO:0007669"/>
    <property type="project" value="InterPro"/>
</dbReference>
<dbReference type="SUPFAM" id="SSF56112">
    <property type="entry name" value="Protein kinase-like (PK-like)"/>
    <property type="match status" value="1"/>
</dbReference>
<dbReference type="InterPro" id="IPR011009">
    <property type="entry name" value="Kinase-like_dom_sf"/>
</dbReference>
<dbReference type="Pfam" id="PF00350">
    <property type="entry name" value="Dynamin_N"/>
    <property type="match status" value="1"/>
</dbReference>
<sequence>MSKIKIRPNTVDDVNNLTDLISATRALKELGLSAANIKTLEDAKARIIQGFSKEKAQEIYKKNDCDPMQKALKENEKNRHTLTDMFKKAEGFLKTLSSNFQEDLNRVFPEFNKSFCIRSRDLEKSSCYILVAGESGAGKSTIINLLLGTRLLPTSDLYCTSNICELRQSDKRCYMLYHKDRRKPPEIFDYDESRSLDQYMEIMANHIRLSNQESGDTFYEKIEIYWPFPYNMEKIVFVDTPGVSDDLSLSASLQKYMNKSFGFIYVLNSAAAGGIHKDRLGRLLRLAQERGDEDFDPSAALFVCNKHDLLKDNEVAGVMDVSLEKLQGCYPGVVKEQLYPISAMEATKTAEYGRGILKEHTKLIDAVRNVLPKIFHSQLAAHYRWLVSVIKRTLYTLKMSLVLDTKSIEDKRSIMTDVKNQMSNLAQRADDRIKLMKTNMDDSVQRVVNDVLKIIDQNQAELSMWGPNTYPQPDKDWKVVARKASLIISDRIANLIDEWDSRRNVVGQIKQGVLDKFKNDCELFEDQIKQIEGNIGLTVIYINCIKTFTAIAEKGTFLGVETKAIADFHHSIKYRSNVKAIWKTNKKEKYGGSIGIAVAEATSLNIKSPEVRKVFKDYSRSSKAGELMRQATYLFIQDLTPSLVSEALKKYFTRFTKEIDEISRLIPIFLETDKEMIKTLTADVHQTEQKLSEFYPQLIHNCTHLCSELDYFYCRKLMKADFPFDSFVIENNRKQIGEGTFATVFKSTIPGTNKPVALKVCKEPLTEANVSEVLSEHAASRGLRHRNIILYYGSSRIIASTQLKFVMVLEYCVRNLQELIRAESYSVPSKCDKQTSMQKAMLDMADQVKQIASGLGYLHQKSIIHRDLKTENILVTSDRVLKLSDLGLAKIGLASTKQVGSPVYMAPEVLLGSSYQYGKEIDIYGLAVVMWEMWYGQDVADHIQMMLTGKFEECVSRGLRPSLTLKCKPPSEWSAVISKCWSQVPARRLTCAELIDFFHKFLERNGN</sequence>
<dbReference type="OrthoDB" id="4062651at2759"/>
<dbReference type="AlphaFoldDB" id="V4AQ60"/>
<dbReference type="HOGENOM" id="CLU_011921_0_0_1"/>
<evidence type="ECO:0000256" key="2">
    <source>
        <dbReference type="ARBA" id="ARBA00022840"/>
    </source>
</evidence>
<dbReference type="InterPro" id="IPR000719">
    <property type="entry name" value="Prot_kinase_dom"/>
</dbReference>
<dbReference type="SUPFAM" id="SSF52540">
    <property type="entry name" value="P-loop containing nucleoside triphosphate hydrolases"/>
    <property type="match status" value="1"/>
</dbReference>
<dbReference type="KEGG" id="lgi:LOTGIDRAFT_160348"/>
<name>V4AQ60_LOTGI</name>
<dbReference type="RefSeq" id="XP_009053643.1">
    <property type="nucleotide sequence ID" value="XM_009055395.1"/>
</dbReference>
<dbReference type="Gene3D" id="1.10.510.10">
    <property type="entry name" value="Transferase(Phosphotransferase) domain 1"/>
    <property type="match status" value="1"/>
</dbReference>
<dbReference type="InterPro" id="IPR045063">
    <property type="entry name" value="Dynamin_N"/>
</dbReference>
<proteinExistence type="predicted"/>
<dbReference type="STRING" id="225164.V4AQ60"/>
<dbReference type="CTD" id="20238370"/>
<evidence type="ECO:0000313" key="5">
    <source>
        <dbReference type="EMBL" id="ESO95801.1"/>
    </source>
</evidence>
<dbReference type="OMA" id="ATQTICE"/>
<dbReference type="EMBL" id="KB201611">
    <property type="protein sequence ID" value="ESO95801.1"/>
    <property type="molecule type" value="Genomic_DNA"/>
</dbReference>
<feature type="binding site" evidence="3">
    <location>
        <position position="759"/>
    </location>
    <ligand>
        <name>ATP</name>
        <dbReference type="ChEBI" id="CHEBI:30616"/>
    </ligand>
</feature>
<evidence type="ECO:0000313" key="6">
    <source>
        <dbReference type="Proteomes" id="UP000030746"/>
    </source>
</evidence>
<dbReference type="Proteomes" id="UP000030746">
    <property type="component" value="Unassembled WGS sequence"/>
</dbReference>
<dbReference type="GeneID" id="20238370"/>
<dbReference type="PROSITE" id="PS50011">
    <property type="entry name" value="PROTEIN_KINASE_DOM"/>
    <property type="match status" value="1"/>
</dbReference>
<protein>
    <recommendedName>
        <fullName evidence="4">Protein kinase domain-containing protein</fullName>
    </recommendedName>
</protein>
<dbReference type="InterPro" id="IPR008271">
    <property type="entry name" value="Ser/Thr_kinase_AS"/>
</dbReference>
<dbReference type="SMART" id="SM00220">
    <property type="entry name" value="S_TKc"/>
    <property type="match status" value="1"/>
</dbReference>
<gene>
    <name evidence="5" type="ORF">LOTGIDRAFT_160348</name>
</gene>
<evidence type="ECO:0000256" key="3">
    <source>
        <dbReference type="PROSITE-ProRule" id="PRU10141"/>
    </source>
</evidence>
<dbReference type="PROSITE" id="PS00107">
    <property type="entry name" value="PROTEIN_KINASE_ATP"/>
    <property type="match status" value="1"/>
</dbReference>
<dbReference type="PROSITE" id="PS00675">
    <property type="entry name" value="SIGMA54_INTERACT_1"/>
    <property type="match status" value="1"/>
</dbReference>
<keyword evidence="1 3" id="KW-0547">Nucleotide-binding</keyword>
<dbReference type="InterPro" id="IPR017441">
    <property type="entry name" value="Protein_kinase_ATP_BS"/>
</dbReference>
<dbReference type="InterPro" id="IPR027417">
    <property type="entry name" value="P-loop_NTPase"/>
</dbReference>
<keyword evidence="6" id="KW-1185">Reference proteome</keyword>
<evidence type="ECO:0000256" key="1">
    <source>
        <dbReference type="ARBA" id="ARBA00022741"/>
    </source>
</evidence>
<dbReference type="PANTHER" id="PTHR26392:SF92">
    <property type="entry name" value="PROTEIN KINASE DOMAIN-CONTAINING PROTEIN"/>
    <property type="match status" value="1"/>
</dbReference>
<evidence type="ECO:0000259" key="4">
    <source>
        <dbReference type="PROSITE" id="PS50011"/>
    </source>
</evidence>